<keyword evidence="2" id="KW-0539">Nucleus</keyword>
<dbReference type="GO" id="GO:0008270">
    <property type="term" value="F:zinc ion binding"/>
    <property type="evidence" value="ECO:0007669"/>
    <property type="project" value="InterPro"/>
</dbReference>
<dbReference type="EMBL" id="RYZW01000163">
    <property type="protein sequence ID" value="TDZ40324.1"/>
    <property type="molecule type" value="Genomic_DNA"/>
</dbReference>
<keyword evidence="7" id="KW-1185">Reference proteome</keyword>
<feature type="domain" description="Zn(2)-C6 fungal-type" evidence="4">
    <location>
        <begin position="55"/>
        <end position="101"/>
    </location>
</feature>
<dbReference type="SUPFAM" id="SSF57701">
    <property type="entry name" value="Zn2/Cys6 DNA-binding domain"/>
    <property type="match status" value="1"/>
</dbReference>
<dbReference type="GO" id="GO:0003677">
    <property type="term" value="F:DNA binding"/>
    <property type="evidence" value="ECO:0007669"/>
    <property type="project" value="InterPro"/>
</dbReference>
<comment type="caution">
    <text evidence="6">The sequence shown here is derived from an EMBL/GenBank/DDBJ whole genome shotgun (WGS) entry which is preliminary data.</text>
</comment>
<feature type="domain" description="Xylanolytic transcriptional activator regulatory" evidence="5">
    <location>
        <begin position="337"/>
        <end position="409"/>
    </location>
</feature>
<dbReference type="AlphaFoldDB" id="A0A4R8QU64"/>
<gene>
    <name evidence="6" type="ORF">CTRI78_v010345</name>
</gene>
<sequence length="732" mass="81420">MSKPSAVVRTAPIAIAPKPPRRQNSYLQDSFSHLEIYRGSMPGRELAESVGSYTTRTLSPCESCQRSRVKCIVSEDDDSCIPCMASGSDCSLLNSPQPRKRKLNGDFDDAIGKRSSPIRTDIRRRRQHQASLSSTTGSSSFIEDMANVGGPTLLKRTLGLQSDRFSQYIGPTTDFEPSLINLSPFDPHDESLLARGTLRKVSDEETFLLMPDSNTPGYEHVLEDVEAIENLVRPFGRKLVDLYFRIVHPAFPIIQKTVFLEKYARSYREFSPCLLAAVYLFAINWWDHDEELARLPRPNIPDLERLIRTTLADAMYRPKLSTIQAGLLLSQRPEGDQWAPTAQLVAIAQELGLHLDCTSWKIPPWEKGLRKRLAWALYMQDKWGSLVHGRPSHIFSSNWGVQPLTQHDFPDVEWDEKDNEDRLEIERGRTLFGQMVQLSQLLAEILDTFYTLQAQQNVTNAGAQGTHLVLSMAKPIQLKLKEWYAHLPATIRMDGTYSSNPAPSGRLSSIGYLHLAYFATEITLHRRIIRSLEATGSAVDPYLQHICRNAAKARLISAMDFVNRLNSSHLRSFWYFASKTNFALIGTFGSLLWATSPGREEADWYRRRLGEYRWTLSVSSKPGEGKGLTNFAMAMLDISTGLLKKLPEKPSMSRSGSVVDLGPGGISGSFGSNGLLSLGQSAPPTVHIGGFSGLPSADVSSAQSPQSPSIDSSDDEMYETFAPTAGIASMAD</sequence>
<organism evidence="6 7">
    <name type="scientific">Colletotrichum trifolii</name>
    <dbReference type="NCBI Taxonomy" id="5466"/>
    <lineage>
        <taxon>Eukaryota</taxon>
        <taxon>Fungi</taxon>
        <taxon>Dikarya</taxon>
        <taxon>Ascomycota</taxon>
        <taxon>Pezizomycotina</taxon>
        <taxon>Sordariomycetes</taxon>
        <taxon>Hypocreomycetidae</taxon>
        <taxon>Glomerellales</taxon>
        <taxon>Glomerellaceae</taxon>
        <taxon>Colletotrichum</taxon>
        <taxon>Colletotrichum orbiculare species complex</taxon>
    </lineage>
</organism>
<dbReference type="PANTHER" id="PTHR31668">
    <property type="entry name" value="GLUCOSE TRANSPORT TRANSCRIPTION REGULATOR RGT1-RELATED-RELATED"/>
    <property type="match status" value="1"/>
</dbReference>
<dbReference type="PANTHER" id="PTHR31668:SF4">
    <property type="entry name" value="TRANSCRIPTIONAL ACTIVATOR PROTEIN DAL81"/>
    <property type="match status" value="1"/>
</dbReference>
<keyword evidence="1" id="KW-0479">Metal-binding</keyword>
<evidence type="ECO:0000313" key="6">
    <source>
        <dbReference type="EMBL" id="TDZ40324.1"/>
    </source>
</evidence>
<evidence type="ECO:0000259" key="4">
    <source>
        <dbReference type="SMART" id="SM00066"/>
    </source>
</evidence>
<reference evidence="6 7" key="1">
    <citation type="submission" date="2018-12" db="EMBL/GenBank/DDBJ databases">
        <title>Genome sequence and assembly of Colletotrichum trifolii.</title>
        <authorList>
            <person name="Gan P."/>
            <person name="Shirasu K."/>
        </authorList>
    </citation>
    <scope>NUCLEOTIDE SEQUENCE [LARGE SCALE GENOMIC DNA]</scope>
    <source>
        <strain evidence="6 7">543-2</strain>
    </source>
</reference>
<evidence type="ECO:0000313" key="7">
    <source>
        <dbReference type="Proteomes" id="UP000295703"/>
    </source>
</evidence>
<dbReference type="GO" id="GO:0006351">
    <property type="term" value="P:DNA-templated transcription"/>
    <property type="evidence" value="ECO:0007669"/>
    <property type="project" value="InterPro"/>
</dbReference>
<dbReference type="InterPro" id="IPR050797">
    <property type="entry name" value="Carb_Metab_Trans_Reg"/>
</dbReference>
<evidence type="ECO:0000259" key="5">
    <source>
        <dbReference type="SMART" id="SM00906"/>
    </source>
</evidence>
<evidence type="ECO:0000256" key="3">
    <source>
        <dbReference type="SAM" id="MobiDB-lite"/>
    </source>
</evidence>
<evidence type="ECO:0000256" key="1">
    <source>
        <dbReference type="ARBA" id="ARBA00022723"/>
    </source>
</evidence>
<dbReference type="SMART" id="SM00066">
    <property type="entry name" value="GAL4"/>
    <property type="match status" value="1"/>
</dbReference>
<feature type="region of interest" description="Disordered" evidence="3">
    <location>
        <begin position="96"/>
        <end position="138"/>
    </location>
</feature>
<feature type="compositionally biased region" description="Low complexity" evidence="3">
    <location>
        <begin position="697"/>
        <end position="711"/>
    </location>
</feature>
<feature type="region of interest" description="Disordered" evidence="3">
    <location>
        <begin position="697"/>
        <end position="732"/>
    </location>
</feature>
<dbReference type="Pfam" id="PF04082">
    <property type="entry name" value="Fungal_trans"/>
    <property type="match status" value="1"/>
</dbReference>
<dbReference type="InterPro" id="IPR007219">
    <property type="entry name" value="XnlR_reg_dom"/>
</dbReference>
<dbReference type="SMART" id="SM00906">
    <property type="entry name" value="Fungal_trans"/>
    <property type="match status" value="1"/>
</dbReference>
<dbReference type="GO" id="GO:0005634">
    <property type="term" value="C:nucleus"/>
    <property type="evidence" value="ECO:0007669"/>
    <property type="project" value="TreeGrafter"/>
</dbReference>
<dbReference type="InterPro" id="IPR036864">
    <property type="entry name" value="Zn2-C6_fun-type_DNA-bd_sf"/>
</dbReference>
<dbReference type="GO" id="GO:0000981">
    <property type="term" value="F:DNA-binding transcription factor activity, RNA polymerase II-specific"/>
    <property type="evidence" value="ECO:0007669"/>
    <property type="project" value="InterPro"/>
</dbReference>
<dbReference type="GO" id="GO:0001080">
    <property type="term" value="P:nitrogen catabolite activation of transcription from RNA polymerase II promoter"/>
    <property type="evidence" value="ECO:0007669"/>
    <property type="project" value="TreeGrafter"/>
</dbReference>
<dbReference type="CDD" id="cd12148">
    <property type="entry name" value="fungal_TF_MHR"/>
    <property type="match status" value="1"/>
</dbReference>
<name>A0A4R8QU64_COLTR</name>
<protein>
    <submittedName>
        <fullName evidence="6">Transcriptional activator protein DAL81</fullName>
    </submittedName>
</protein>
<accession>A0A4R8QU64</accession>
<dbReference type="STRING" id="5466.A0A4R8QU64"/>
<evidence type="ECO:0000256" key="2">
    <source>
        <dbReference type="ARBA" id="ARBA00023242"/>
    </source>
</evidence>
<dbReference type="InterPro" id="IPR001138">
    <property type="entry name" value="Zn2Cys6_DnaBD"/>
</dbReference>
<dbReference type="Proteomes" id="UP000295703">
    <property type="component" value="Unassembled WGS sequence"/>
</dbReference>
<proteinExistence type="predicted"/>